<evidence type="ECO:0000256" key="1">
    <source>
        <dbReference type="SAM" id="MobiDB-lite"/>
    </source>
</evidence>
<dbReference type="EMBL" id="CAJOBJ010330155">
    <property type="protein sequence ID" value="CAF5181440.1"/>
    <property type="molecule type" value="Genomic_DNA"/>
</dbReference>
<dbReference type="Proteomes" id="UP000676336">
    <property type="component" value="Unassembled WGS sequence"/>
</dbReference>
<evidence type="ECO:0000313" key="4">
    <source>
        <dbReference type="EMBL" id="CAF5181440.1"/>
    </source>
</evidence>
<accession>A0A8S3EP07</accession>
<name>A0A8S3EP07_9BILA</name>
<proteinExistence type="predicted"/>
<feature type="region of interest" description="Disordered" evidence="1">
    <location>
        <begin position="33"/>
        <end position="60"/>
    </location>
</feature>
<gene>
    <name evidence="2" type="ORF">BYL167_LOCUS61210</name>
    <name evidence="4" type="ORF">GIL414_LOCUS69453</name>
    <name evidence="3" type="ORF">SMN809_LOCUS68066</name>
</gene>
<protein>
    <submittedName>
        <fullName evidence="2">Uncharacterized protein</fullName>
    </submittedName>
</protein>
<dbReference type="EMBL" id="CAJOBH010232123">
    <property type="protein sequence ID" value="CAF5075606.1"/>
    <property type="molecule type" value="Genomic_DNA"/>
</dbReference>
<dbReference type="Proteomes" id="UP000681967">
    <property type="component" value="Unassembled WGS sequence"/>
</dbReference>
<feature type="compositionally biased region" description="Low complexity" evidence="1">
    <location>
        <begin position="33"/>
        <end position="48"/>
    </location>
</feature>
<feature type="non-terminal residue" evidence="2">
    <location>
        <position position="1"/>
    </location>
</feature>
<sequence length="98" mass="10610">ENNKHDEKTSSYLYSSMHKCYTDDTSITLTSTTMSSSSKDISLDSLDSPQSKEQVTPPPAAAATFCRSETYDKVVIKSTLPVIIDDLDDSTSSASSTC</sequence>
<dbReference type="Proteomes" id="UP000681720">
    <property type="component" value="Unassembled WGS sequence"/>
</dbReference>
<feature type="non-terminal residue" evidence="2">
    <location>
        <position position="98"/>
    </location>
</feature>
<dbReference type="EMBL" id="CAJOBI010316639">
    <property type="protein sequence ID" value="CAF5178085.1"/>
    <property type="molecule type" value="Genomic_DNA"/>
</dbReference>
<evidence type="ECO:0000313" key="2">
    <source>
        <dbReference type="EMBL" id="CAF5075606.1"/>
    </source>
</evidence>
<evidence type="ECO:0000313" key="5">
    <source>
        <dbReference type="Proteomes" id="UP000681967"/>
    </source>
</evidence>
<reference evidence="2" key="1">
    <citation type="submission" date="2021-02" db="EMBL/GenBank/DDBJ databases">
        <authorList>
            <person name="Nowell W R."/>
        </authorList>
    </citation>
    <scope>NUCLEOTIDE SEQUENCE</scope>
</reference>
<comment type="caution">
    <text evidence="2">The sequence shown here is derived from an EMBL/GenBank/DDBJ whole genome shotgun (WGS) entry which is preliminary data.</text>
</comment>
<dbReference type="AlphaFoldDB" id="A0A8S3EP07"/>
<organism evidence="2 5">
    <name type="scientific">Rotaria magnacalcarata</name>
    <dbReference type="NCBI Taxonomy" id="392030"/>
    <lineage>
        <taxon>Eukaryota</taxon>
        <taxon>Metazoa</taxon>
        <taxon>Spiralia</taxon>
        <taxon>Gnathifera</taxon>
        <taxon>Rotifera</taxon>
        <taxon>Eurotatoria</taxon>
        <taxon>Bdelloidea</taxon>
        <taxon>Philodinida</taxon>
        <taxon>Philodinidae</taxon>
        <taxon>Rotaria</taxon>
    </lineage>
</organism>
<evidence type="ECO:0000313" key="3">
    <source>
        <dbReference type="EMBL" id="CAF5178085.1"/>
    </source>
</evidence>